<evidence type="ECO:0000313" key="3">
    <source>
        <dbReference type="EMBL" id="GIM06013.1"/>
    </source>
</evidence>
<dbReference type="SUPFAM" id="SSF53098">
    <property type="entry name" value="Ribonuclease H-like"/>
    <property type="match status" value="1"/>
</dbReference>
<dbReference type="InterPro" id="IPR012337">
    <property type="entry name" value="RNaseH-like_sf"/>
</dbReference>
<evidence type="ECO:0000313" key="4">
    <source>
        <dbReference type="Proteomes" id="UP000747110"/>
    </source>
</evidence>
<dbReference type="EMBL" id="BNCP01000027">
    <property type="protein sequence ID" value="GIL83623.1"/>
    <property type="molecule type" value="Genomic_DNA"/>
</dbReference>
<comment type="caution">
    <text evidence="2">The sequence shown here is derived from an EMBL/GenBank/DDBJ whole genome shotgun (WGS) entry which is preliminary data.</text>
</comment>
<dbReference type="OrthoDB" id="6621980at2759"/>
<dbReference type="EMBL" id="BNCQ01000020">
    <property type="protein sequence ID" value="GIM06013.1"/>
    <property type="molecule type" value="Genomic_DNA"/>
</dbReference>
<dbReference type="Proteomes" id="UP000722791">
    <property type="component" value="Unassembled WGS sequence"/>
</dbReference>
<feature type="region of interest" description="Disordered" evidence="1">
    <location>
        <begin position="785"/>
        <end position="807"/>
    </location>
</feature>
<accession>A0A8J4FPH9</accession>
<evidence type="ECO:0008006" key="5">
    <source>
        <dbReference type="Google" id="ProtNLM"/>
    </source>
</evidence>
<protein>
    <recommendedName>
        <fullName evidence="5">DUF4371 domain-containing protein</fullName>
    </recommendedName>
</protein>
<reference evidence="2" key="1">
    <citation type="journal article" date="2021" name="Proc. Natl. Acad. Sci. U.S.A.">
        <title>Three genomes in the algal genus Volvox reveal the fate of a haploid sex-determining region after a transition to homothallism.</title>
        <authorList>
            <person name="Yamamoto K."/>
            <person name="Hamaji T."/>
            <person name="Kawai-Toyooka H."/>
            <person name="Matsuzaki R."/>
            <person name="Takahashi F."/>
            <person name="Nishimura Y."/>
            <person name="Kawachi M."/>
            <person name="Noguchi H."/>
            <person name="Minakuchi Y."/>
            <person name="Umen J.G."/>
            <person name="Toyoda A."/>
            <person name="Nozaki H."/>
        </authorList>
    </citation>
    <scope>NUCLEOTIDE SEQUENCE</scope>
    <source>
        <strain evidence="3">NIES-3785</strain>
        <strain evidence="2">NIES-3786</strain>
    </source>
</reference>
<dbReference type="PANTHER" id="PTHR46880:SF5">
    <property type="entry name" value="DUF4371 DOMAIN-CONTAINING PROTEIN"/>
    <property type="match status" value="1"/>
</dbReference>
<dbReference type="PANTHER" id="PTHR46880">
    <property type="entry name" value="RAS-ASSOCIATING DOMAIN-CONTAINING PROTEIN"/>
    <property type="match status" value="1"/>
</dbReference>
<evidence type="ECO:0000256" key="1">
    <source>
        <dbReference type="SAM" id="MobiDB-lite"/>
    </source>
</evidence>
<name>A0A8J4FPH9_9CHLO</name>
<dbReference type="AlphaFoldDB" id="A0A8J4FPH9"/>
<gene>
    <name evidence="2" type="ORF">Vretifemale_12290</name>
    <name evidence="3" type="ORF">Vretimale_10425</name>
</gene>
<keyword evidence="4" id="KW-1185">Reference proteome</keyword>
<organism evidence="2 4">
    <name type="scientific">Volvox reticuliferus</name>
    <dbReference type="NCBI Taxonomy" id="1737510"/>
    <lineage>
        <taxon>Eukaryota</taxon>
        <taxon>Viridiplantae</taxon>
        <taxon>Chlorophyta</taxon>
        <taxon>core chlorophytes</taxon>
        <taxon>Chlorophyceae</taxon>
        <taxon>CS clade</taxon>
        <taxon>Chlamydomonadales</taxon>
        <taxon>Volvocaceae</taxon>
        <taxon>Volvox</taxon>
    </lineage>
</organism>
<evidence type="ECO:0000313" key="2">
    <source>
        <dbReference type="EMBL" id="GIL83623.1"/>
    </source>
</evidence>
<feature type="region of interest" description="Disordered" evidence="1">
    <location>
        <begin position="22"/>
        <end position="68"/>
    </location>
</feature>
<feature type="compositionally biased region" description="Low complexity" evidence="1">
    <location>
        <begin position="45"/>
        <end position="57"/>
    </location>
</feature>
<sequence length="836" mass="92095">MQMSGGSVKNISKFFKTTNDAIKTNNPISHQGLGDGNDVSQAAKPSPANGQSSSAAAGPPPPKSADEVIDLAGDDEKARKKPKIPVSEHTQSKYAQAFPWFINTDRRTHAGHCIGGCSVCKQHNPNGQAKAFIRCTAVVTDANDLKAHDGSVCHAQAVNRARAVAGQGPMDVGLQRSVQKAAAAVSSIVQLLVLCVLWMVKEHVPMLKLPSMLAMMAVAGVAGVNHKYNHYRYFIMALRALSEVILAAQIQRALESPYFSIMSDSSTDVSGEDHILLYIRYMDMASFASVTEYLCAVRCTLKTAEGIVAVTEAVLATLHLDAQKMVGYGCDGASVYLGRHNGVAAKFREKLSFLLAVHCVAHRTALVMGDATRDLPELPKIDALLKSIHSLFNKSSKMQGKWEAFAKMHGCTRLKFPIYNATRWFSRMQCVIVLICNAHTLLLFLEKYQAAWPQAKAVYKQLSDVQALARLFVLRDLLGPCESLSKAFQSDGLKAHEIYQRVENAKAALEQRGSSPMMGQAFLSFKAALTKSMIWTVGGKSVKLKGNINTAALRTLALKFVSCVVEHLDDRFADAKLLRAFHIFDPETYRDMSDDEMRSYGKQELMDLLIHFCSKKNPRRLFEFERVDLPNLQEEFLHLKVRLKWQLTIGRSSWQAAWAGMCKEAHLFPRLLLLVYVATVLPTQTACVERGFSRHRIIKNRLTNRLMIPTVDSLLRVGLLGPPADMAAKTLIEEAACIHETQGYKGKLHALFDGASAVQLIPFGDESGEVEDADEAQLVYPASDDEAFTESDYESADDGEEVEEEEKLEVEEKEAEGEMAGEAGFSTAELLALGFE</sequence>
<dbReference type="Proteomes" id="UP000747110">
    <property type="component" value="Unassembled WGS sequence"/>
</dbReference>
<proteinExistence type="predicted"/>